<organism evidence="3 4">
    <name type="scientific">Conidiobolus coronatus (strain ATCC 28846 / CBS 209.66 / NRRL 28638)</name>
    <name type="common">Delacroixia coronata</name>
    <dbReference type="NCBI Taxonomy" id="796925"/>
    <lineage>
        <taxon>Eukaryota</taxon>
        <taxon>Fungi</taxon>
        <taxon>Fungi incertae sedis</taxon>
        <taxon>Zoopagomycota</taxon>
        <taxon>Entomophthoromycotina</taxon>
        <taxon>Entomophthoromycetes</taxon>
        <taxon>Entomophthorales</taxon>
        <taxon>Ancylistaceae</taxon>
        <taxon>Conidiobolus</taxon>
    </lineage>
</organism>
<dbReference type="SUPFAM" id="SSF51735">
    <property type="entry name" value="NAD(P)-binding Rossmann-fold domains"/>
    <property type="match status" value="1"/>
</dbReference>
<dbReference type="PRINTS" id="PR00080">
    <property type="entry name" value="SDRFAMILY"/>
</dbReference>
<dbReference type="OrthoDB" id="191139at2759"/>
<gene>
    <name evidence="3" type="ORF">CONCODRAFT_41369</name>
</gene>
<dbReference type="GO" id="GO:0016491">
    <property type="term" value="F:oxidoreductase activity"/>
    <property type="evidence" value="ECO:0007669"/>
    <property type="project" value="UniProtKB-KW"/>
</dbReference>
<dbReference type="Proteomes" id="UP000070444">
    <property type="component" value="Unassembled WGS sequence"/>
</dbReference>
<protein>
    <submittedName>
        <fullName evidence="3">Dehydrogenase/reductase sdr family member 13</fullName>
    </submittedName>
</protein>
<dbReference type="CDD" id="cd05327">
    <property type="entry name" value="retinol-DH_like_SDR_c_like"/>
    <property type="match status" value="1"/>
</dbReference>
<sequence length="299" mass="32872">MKFNVSPKDLSGKVILLTGGNEGIGYNTAIQLAKMNAEVIIASRNKEKSIKAVENIKNLSGNDKIGYRILDLSSIQGVKDFAEDFKKDYSKLDLLINNSGGLFMSYGETQDGLEQTLHINHIGGFILTLSLLPIIEKAENPRIINLSSEAHAMEKIELPISFVPKPKEYNAMKEYSRSKLMNVLFTKELAKRLANKNIIVAAVHPGFVNSQFGRDSVNNPILNFAFNSAMYVVSALFARNGEEGAKTTIFAATDDSIKSGEYYDSCAVGVVQPQGHDEDLAFQLWEESAKVAGFDPNIV</sequence>
<proteinExistence type="inferred from homology"/>
<dbReference type="STRING" id="796925.A0A137P1A2"/>
<dbReference type="OMA" id="FPWMWIF"/>
<evidence type="ECO:0000256" key="2">
    <source>
        <dbReference type="RuleBase" id="RU000363"/>
    </source>
</evidence>
<accession>A0A137P1A2</accession>
<name>A0A137P1A2_CONC2</name>
<dbReference type="PANTHER" id="PTHR43157">
    <property type="entry name" value="PHOSPHATIDYLINOSITOL-GLYCAN BIOSYNTHESIS CLASS F PROTEIN-RELATED"/>
    <property type="match status" value="1"/>
</dbReference>
<reference evidence="3 4" key="1">
    <citation type="journal article" date="2015" name="Genome Biol. Evol.">
        <title>Phylogenomic analyses indicate that early fungi evolved digesting cell walls of algal ancestors of land plants.</title>
        <authorList>
            <person name="Chang Y."/>
            <person name="Wang S."/>
            <person name="Sekimoto S."/>
            <person name="Aerts A.L."/>
            <person name="Choi C."/>
            <person name="Clum A."/>
            <person name="LaButti K.M."/>
            <person name="Lindquist E.A."/>
            <person name="Yee Ngan C."/>
            <person name="Ohm R.A."/>
            <person name="Salamov A.A."/>
            <person name="Grigoriev I.V."/>
            <person name="Spatafora J.W."/>
            <person name="Berbee M.L."/>
        </authorList>
    </citation>
    <scope>NUCLEOTIDE SEQUENCE [LARGE SCALE GENOMIC DNA]</scope>
    <source>
        <strain evidence="3 4">NRRL 28638</strain>
    </source>
</reference>
<evidence type="ECO:0000313" key="4">
    <source>
        <dbReference type="Proteomes" id="UP000070444"/>
    </source>
</evidence>
<dbReference type="Gene3D" id="3.40.50.720">
    <property type="entry name" value="NAD(P)-binding Rossmann-like Domain"/>
    <property type="match status" value="1"/>
</dbReference>
<dbReference type="InterPro" id="IPR002347">
    <property type="entry name" value="SDR_fam"/>
</dbReference>
<dbReference type="Pfam" id="PF00106">
    <property type="entry name" value="adh_short"/>
    <property type="match status" value="1"/>
</dbReference>
<dbReference type="AlphaFoldDB" id="A0A137P1A2"/>
<dbReference type="PRINTS" id="PR00081">
    <property type="entry name" value="GDHRDH"/>
</dbReference>
<keyword evidence="4" id="KW-1185">Reference proteome</keyword>
<evidence type="ECO:0000256" key="1">
    <source>
        <dbReference type="ARBA" id="ARBA00023002"/>
    </source>
</evidence>
<dbReference type="EMBL" id="KQ964558">
    <property type="protein sequence ID" value="KXN68850.1"/>
    <property type="molecule type" value="Genomic_DNA"/>
</dbReference>
<dbReference type="InterPro" id="IPR036291">
    <property type="entry name" value="NAD(P)-bd_dom_sf"/>
</dbReference>
<evidence type="ECO:0000313" key="3">
    <source>
        <dbReference type="EMBL" id="KXN68850.1"/>
    </source>
</evidence>
<dbReference type="PANTHER" id="PTHR43157:SF31">
    <property type="entry name" value="PHOSPHATIDYLINOSITOL-GLYCAN BIOSYNTHESIS CLASS F PROTEIN"/>
    <property type="match status" value="1"/>
</dbReference>
<keyword evidence="1" id="KW-0560">Oxidoreductase</keyword>
<comment type="similarity">
    <text evidence="2">Belongs to the short-chain dehydrogenases/reductases (SDR) family.</text>
</comment>